<feature type="signal peptide" evidence="1">
    <location>
        <begin position="1"/>
        <end position="19"/>
    </location>
</feature>
<evidence type="ECO:0000256" key="1">
    <source>
        <dbReference type="SAM" id="SignalP"/>
    </source>
</evidence>
<reference evidence="2 3" key="1">
    <citation type="submission" date="2018-07" db="EMBL/GenBank/DDBJ databases">
        <title>A draft genome of a endophytic bacteria, a new species of Pedobacter.</title>
        <authorList>
            <person name="Zhang Z.D."/>
            <person name="Chen Z.J."/>
        </authorList>
    </citation>
    <scope>NUCLEOTIDE SEQUENCE [LARGE SCALE GENOMIC DNA]</scope>
    <source>
        <strain evidence="2 3">RS10</strain>
    </source>
</reference>
<evidence type="ECO:0000313" key="2">
    <source>
        <dbReference type="EMBL" id="RBQ02331.1"/>
    </source>
</evidence>
<dbReference type="AlphaFoldDB" id="A0A366KKV1"/>
<protein>
    <recommendedName>
        <fullName evidence="4">GLPGLI family protein</fullName>
    </recommendedName>
</protein>
<dbReference type="EMBL" id="QNQU01000042">
    <property type="protein sequence ID" value="RBQ02331.1"/>
    <property type="molecule type" value="Genomic_DNA"/>
</dbReference>
<proteinExistence type="predicted"/>
<sequence>MKSIFLFFCIITHAAFSFAQNVTVGAGEKPLLKSVVKTSTEGSAYFNNAPANAKIKTDDQKELTINNLRYNLETQQLEYTENDHVYVVQDAVQSFSLVDSVGNTHLFTKLGTAQPAGFYETLVEGRISLLKQYTVKKEVTEDWYTKKKTNKMVKQDIYFTKKEGLIQKLNPSTKNVASALTDRKDEVTAFVKDEQLDLKQGNDLIKVFKYYNALK</sequence>
<keyword evidence="3" id="KW-1185">Reference proteome</keyword>
<comment type="caution">
    <text evidence="2">The sequence shown here is derived from an EMBL/GenBank/DDBJ whole genome shotgun (WGS) entry which is preliminary data.</text>
</comment>
<dbReference type="RefSeq" id="WP_113952028.1">
    <property type="nucleotide sequence ID" value="NZ_QNQU01000042.1"/>
</dbReference>
<evidence type="ECO:0000313" key="3">
    <source>
        <dbReference type="Proteomes" id="UP000252081"/>
    </source>
</evidence>
<evidence type="ECO:0008006" key="4">
    <source>
        <dbReference type="Google" id="ProtNLM"/>
    </source>
</evidence>
<feature type="chain" id="PRO_5016662324" description="GLPGLI family protein" evidence="1">
    <location>
        <begin position="20"/>
        <end position="215"/>
    </location>
</feature>
<organism evidence="2 3">
    <name type="scientific">Pedobacter miscanthi</name>
    <dbReference type="NCBI Taxonomy" id="2259170"/>
    <lineage>
        <taxon>Bacteria</taxon>
        <taxon>Pseudomonadati</taxon>
        <taxon>Bacteroidota</taxon>
        <taxon>Sphingobacteriia</taxon>
        <taxon>Sphingobacteriales</taxon>
        <taxon>Sphingobacteriaceae</taxon>
        <taxon>Pedobacter</taxon>
    </lineage>
</organism>
<dbReference type="OrthoDB" id="759189at2"/>
<accession>A0A366KKV1</accession>
<dbReference type="Proteomes" id="UP000252081">
    <property type="component" value="Unassembled WGS sequence"/>
</dbReference>
<name>A0A366KKV1_9SPHI</name>
<gene>
    <name evidence="2" type="ORF">DRW42_27270</name>
</gene>
<keyword evidence="1" id="KW-0732">Signal</keyword>